<dbReference type="Proteomes" id="UP000636800">
    <property type="component" value="Chromosome 11"/>
</dbReference>
<organism evidence="2 4">
    <name type="scientific">Vanilla planifolia</name>
    <name type="common">Vanilla</name>
    <dbReference type="NCBI Taxonomy" id="51239"/>
    <lineage>
        <taxon>Eukaryota</taxon>
        <taxon>Viridiplantae</taxon>
        <taxon>Streptophyta</taxon>
        <taxon>Embryophyta</taxon>
        <taxon>Tracheophyta</taxon>
        <taxon>Spermatophyta</taxon>
        <taxon>Magnoliopsida</taxon>
        <taxon>Liliopsida</taxon>
        <taxon>Asparagales</taxon>
        <taxon>Orchidaceae</taxon>
        <taxon>Vanilloideae</taxon>
        <taxon>Vanilleae</taxon>
        <taxon>Vanilla</taxon>
    </lineage>
</organism>
<sequence>MSAAGECDVSEVYFEQRCEAGVASELCELDGRTNERLLFGRPPEGRGSRRVVRSLEGVVPGTRVTRWRMGL</sequence>
<accession>A0A835UJ91</accession>
<keyword evidence="3" id="KW-1185">Reference proteome</keyword>
<evidence type="ECO:0000313" key="4">
    <source>
        <dbReference type="Proteomes" id="UP000639772"/>
    </source>
</evidence>
<dbReference type="Proteomes" id="UP000639772">
    <property type="component" value="Chromosome 11"/>
</dbReference>
<evidence type="ECO:0000313" key="1">
    <source>
        <dbReference type="EMBL" id="KAG0461316.1"/>
    </source>
</evidence>
<evidence type="ECO:0000313" key="3">
    <source>
        <dbReference type="Proteomes" id="UP000636800"/>
    </source>
</evidence>
<evidence type="ECO:0000313" key="2">
    <source>
        <dbReference type="EMBL" id="KAG0462775.1"/>
    </source>
</evidence>
<comment type="caution">
    <text evidence="2">The sequence shown here is derived from an EMBL/GenBank/DDBJ whole genome shotgun (WGS) entry which is preliminary data.</text>
</comment>
<name>A0A835UJ91_VANPL</name>
<reference evidence="3 4" key="1">
    <citation type="journal article" date="2020" name="Nat. Food">
        <title>A phased Vanilla planifolia genome enables genetic improvement of flavour and production.</title>
        <authorList>
            <person name="Hasing T."/>
            <person name="Tang H."/>
            <person name="Brym M."/>
            <person name="Khazi F."/>
            <person name="Huang T."/>
            <person name="Chambers A.H."/>
        </authorList>
    </citation>
    <scope>NUCLEOTIDE SEQUENCE [LARGE SCALE GENOMIC DNA]</scope>
    <source>
        <tissue evidence="2">Leaf</tissue>
    </source>
</reference>
<dbReference type="EMBL" id="JADCNL010000011">
    <property type="protein sequence ID" value="KAG0461316.1"/>
    <property type="molecule type" value="Genomic_DNA"/>
</dbReference>
<gene>
    <name evidence="2" type="ORF">HPP92_021251</name>
    <name evidence="1" type="ORF">HPP92_021613</name>
</gene>
<dbReference type="AlphaFoldDB" id="A0A835UJ91"/>
<dbReference type="EMBL" id="JADCNM010000011">
    <property type="protein sequence ID" value="KAG0462775.1"/>
    <property type="molecule type" value="Genomic_DNA"/>
</dbReference>
<proteinExistence type="predicted"/>
<protein>
    <submittedName>
        <fullName evidence="2">Uncharacterized protein</fullName>
    </submittedName>
</protein>